<protein>
    <submittedName>
        <fullName evidence="1">Uncharacterized protein</fullName>
    </submittedName>
</protein>
<name>A0A0B7AKN2_9EUPU</name>
<organism evidence="1">
    <name type="scientific">Arion vulgaris</name>
    <dbReference type="NCBI Taxonomy" id="1028688"/>
    <lineage>
        <taxon>Eukaryota</taxon>
        <taxon>Metazoa</taxon>
        <taxon>Spiralia</taxon>
        <taxon>Lophotrochozoa</taxon>
        <taxon>Mollusca</taxon>
        <taxon>Gastropoda</taxon>
        <taxon>Heterobranchia</taxon>
        <taxon>Euthyneura</taxon>
        <taxon>Panpulmonata</taxon>
        <taxon>Eupulmonata</taxon>
        <taxon>Stylommatophora</taxon>
        <taxon>Helicina</taxon>
        <taxon>Arionoidea</taxon>
        <taxon>Arionidae</taxon>
        <taxon>Arion</taxon>
    </lineage>
</organism>
<feature type="non-terminal residue" evidence="1">
    <location>
        <position position="1"/>
    </location>
</feature>
<dbReference type="AlphaFoldDB" id="A0A0B7AKN2"/>
<gene>
    <name evidence="1" type="primary">ORF120939</name>
</gene>
<evidence type="ECO:0000313" key="1">
    <source>
        <dbReference type="EMBL" id="CEK80435.1"/>
    </source>
</evidence>
<accession>A0A0B7AKN2</accession>
<sequence>TRFLLKNDLLTVYLNLSHCNPSSKMPNLFCNVGTQNIAAIKEKYFELFVYAEQMPLFNDNSYPM</sequence>
<dbReference type="EMBL" id="HACG01033570">
    <property type="protein sequence ID" value="CEK80435.1"/>
    <property type="molecule type" value="Transcribed_RNA"/>
</dbReference>
<proteinExistence type="predicted"/>
<reference evidence="1" key="1">
    <citation type="submission" date="2014-12" db="EMBL/GenBank/DDBJ databases">
        <title>Insight into the proteome of Arion vulgaris.</title>
        <authorList>
            <person name="Aradska J."/>
            <person name="Bulat T."/>
            <person name="Smidak R."/>
            <person name="Sarate P."/>
            <person name="Gangsoo J."/>
            <person name="Sialana F."/>
            <person name="Bilban M."/>
            <person name="Lubec G."/>
        </authorList>
    </citation>
    <scope>NUCLEOTIDE SEQUENCE</scope>
    <source>
        <tissue evidence="1">Skin</tissue>
    </source>
</reference>